<sequence>MLIGGGGEKKTLRLVARHADTWHGFGDPEVVERKVRILDEWCATEGRDPADIERSCGVEGGPEQTAQQAHDLGVRLFTIGLNGPDYDLGPLRDWLAWRDQVNAS</sequence>
<dbReference type="Proteomes" id="UP001157017">
    <property type="component" value="Unassembled WGS sequence"/>
</dbReference>
<dbReference type="EMBL" id="BSUZ01000001">
    <property type="protein sequence ID" value="GMA84942.1"/>
    <property type="molecule type" value="Genomic_DNA"/>
</dbReference>
<proteinExistence type="predicted"/>
<organism evidence="1 2">
    <name type="scientific">Angustibacter aerolatus</name>
    <dbReference type="NCBI Taxonomy" id="1162965"/>
    <lineage>
        <taxon>Bacteria</taxon>
        <taxon>Bacillati</taxon>
        <taxon>Actinomycetota</taxon>
        <taxon>Actinomycetes</taxon>
        <taxon>Kineosporiales</taxon>
        <taxon>Kineosporiaceae</taxon>
    </lineage>
</organism>
<name>A0ABQ6J9T8_9ACTN</name>
<dbReference type="InterPro" id="IPR036661">
    <property type="entry name" value="Luciferase-like_sf"/>
</dbReference>
<dbReference type="SUPFAM" id="SSF51679">
    <property type="entry name" value="Bacterial luciferase-like"/>
    <property type="match status" value="1"/>
</dbReference>
<comment type="caution">
    <text evidence="1">The sequence shown here is derived from an EMBL/GenBank/DDBJ whole genome shotgun (WGS) entry which is preliminary data.</text>
</comment>
<evidence type="ECO:0000313" key="2">
    <source>
        <dbReference type="Proteomes" id="UP001157017"/>
    </source>
</evidence>
<gene>
    <name evidence="1" type="ORF">GCM10025868_01920</name>
</gene>
<dbReference type="Gene3D" id="3.20.20.30">
    <property type="entry name" value="Luciferase-like domain"/>
    <property type="match status" value="1"/>
</dbReference>
<keyword evidence="2" id="KW-1185">Reference proteome</keyword>
<protein>
    <recommendedName>
        <fullName evidence="3">Luciferase-like domain-containing protein</fullName>
    </recommendedName>
</protein>
<evidence type="ECO:0008006" key="3">
    <source>
        <dbReference type="Google" id="ProtNLM"/>
    </source>
</evidence>
<accession>A0ABQ6J9T8</accession>
<evidence type="ECO:0000313" key="1">
    <source>
        <dbReference type="EMBL" id="GMA84942.1"/>
    </source>
</evidence>
<reference evidence="2" key="1">
    <citation type="journal article" date="2019" name="Int. J. Syst. Evol. Microbiol.">
        <title>The Global Catalogue of Microorganisms (GCM) 10K type strain sequencing project: providing services to taxonomists for standard genome sequencing and annotation.</title>
        <authorList>
            <consortium name="The Broad Institute Genomics Platform"/>
            <consortium name="The Broad Institute Genome Sequencing Center for Infectious Disease"/>
            <person name="Wu L."/>
            <person name="Ma J."/>
        </authorList>
    </citation>
    <scope>NUCLEOTIDE SEQUENCE [LARGE SCALE GENOMIC DNA]</scope>
    <source>
        <strain evidence="2">NBRC 108730</strain>
    </source>
</reference>